<protein>
    <submittedName>
        <fullName evidence="2">Unannotated protein</fullName>
    </submittedName>
</protein>
<dbReference type="EMBL" id="CAEZSS010000012">
    <property type="protein sequence ID" value="CAB4539758.1"/>
    <property type="molecule type" value="Genomic_DNA"/>
</dbReference>
<reference evidence="2" key="1">
    <citation type="submission" date="2020-05" db="EMBL/GenBank/DDBJ databases">
        <authorList>
            <person name="Chiriac C."/>
            <person name="Salcher M."/>
            <person name="Ghai R."/>
            <person name="Kavagutti S V."/>
        </authorList>
    </citation>
    <scope>NUCLEOTIDE SEQUENCE</scope>
</reference>
<feature type="domain" description="PD-(D/E)XK endonuclease-like" evidence="1">
    <location>
        <begin position="2"/>
        <end position="51"/>
    </location>
</feature>
<dbReference type="Pfam" id="PF12705">
    <property type="entry name" value="PDDEXK_1"/>
    <property type="match status" value="1"/>
</dbReference>
<accession>A0A6J6BNK1</accession>
<name>A0A6J6BNK1_9ZZZZ</name>
<gene>
    <name evidence="2" type="ORF">UFOPK1505_00124</name>
</gene>
<sequence length="75" mass="8285">MVDWKTGKVKDGEDLANAAIQLAMYRLAYAKLANLPIENVSAAFHYVADNQTIRVADVLDEPSLIDLITKIPLEV</sequence>
<organism evidence="2">
    <name type="scientific">freshwater metagenome</name>
    <dbReference type="NCBI Taxonomy" id="449393"/>
    <lineage>
        <taxon>unclassified sequences</taxon>
        <taxon>metagenomes</taxon>
        <taxon>ecological metagenomes</taxon>
    </lineage>
</organism>
<proteinExistence type="predicted"/>
<dbReference type="AlphaFoldDB" id="A0A6J6BNK1"/>
<evidence type="ECO:0000313" key="2">
    <source>
        <dbReference type="EMBL" id="CAB4539758.1"/>
    </source>
</evidence>
<dbReference type="InterPro" id="IPR038726">
    <property type="entry name" value="PDDEXK_AddAB-type"/>
</dbReference>
<evidence type="ECO:0000259" key="1">
    <source>
        <dbReference type="Pfam" id="PF12705"/>
    </source>
</evidence>